<dbReference type="STRING" id="679197.HMPREF9336_00632"/>
<sequence length="251" mass="26772">MSKPPTGSSAGDDPFEKMRIRPEGRADQGDDPFEQMRIRPAAPAEAGQSSPYGAPAQQPQQGFPPSDPNFYPAQQAPSPYAPQGGFPPPQAPNPYAPQGFPAQPTPNPYGQQPSDPYAAALPEGAGQLAFDTGFFWLAWIFALTGVSVSVDGVERIRTWGKQLVVVPPGQHFVEVYTRYLWPVGRASLPVFVQPGQTVPVFYKAPTIAWLKGAIGHEPQKAPGLILTVVLLAVGMLFACVVPLLSLAITGS</sequence>
<keyword evidence="2" id="KW-0472">Membrane</keyword>
<keyword evidence="2" id="KW-1133">Transmembrane helix</keyword>
<feature type="compositionally biased region" description="Low complexity" evidence="1">
    <location>
        <begin position="71"/>
        <end position="84"/>
    </location>
</feature>
<evidence type="ECO:0000313" key="4">
    <source>
        <dbReference type="Proteomes" id="UP000004816"/>
    </source>
</evidence>
<reference evidence="3 4" key="1">
    <citation type="journal article" date="2011" name="Stand. Genomic Sci.">
        <title>High quality draft genome sequence of Segniliparus rugosus CDC 945(T)= (ATCC BAA-974(T)).</title>
        <authorList>
            <person name="Earl A.M."/>
            <person name="Desjardins C.A."/>
            <person name="Fitzgerald M.G."/>
            <person name="Arachchi H.M."/>
            <person name="Zeng Q."/>
            <person name="Mehta T."/>
            <person name="Griggs A."/>
            <person name="Birren B.W."/>
            <person name="Toney N.C."/>
            <person name="Carr J."/>
            <person name="Posey J."/>
            <person name="Butler W.R."/>
        </authorList>
    </citation>
    <scope>NUCLEOTIDE SEQUENCE [LARGE SCALE GENOMIC DNA]</scope>
    <source>
        <strain evidence="4">ATCC BAA-974 / DSM 45345 / CCUG 50838 / CIP 108380 / JCM 13579 / CDC 945</strain>
    </source>
</reference>
<feature type="transmembrane region" description="Helical" evidence="2">
    <location>
        <begin position="224"/>
        <end position="248"/>
    </location>
</feature>
<organism evidence="3 4">
    <name type="scientific">Segniliparus rugosus (strain ATCC BAA-974 / DSM 45345 / CCUG 50838 / CIP 108380 / JCM 13579 / CDC 945)</name>
    <dbReference type="NCBI Taxonomy" id="679197"/>
    <lineage>
        <taxon>Bacteria</taxon>
        <taxon>Bacillati</taxon>
        <taxon>Actinomycetota</taxon>
        <taxon>Actinomycetes</taxon>
        <taxon>Mycobacteriales</taxon>
        <taxon>Segniliparaceae</taxon>
        <taxon>Segniliparus</taxon>
    </lineage>
</organism>
<evidence type="ECO:0000313" key="3">
    <source>
        <dbReference type="EMBL" id="EFV14491.2"/>
    </source>
</evidence>
<accession>E5XMB2</accession>
<feature type="compositionally biased region" description="Basic and acidic residues" evidence="1">
    <location>
        <begin position="14"/>
        <end position="28"/>
    </location>
</feature>
<keyword evidence="2" id="KW-0812">Transmembrane</keyword>
<dbReference type="AlphaFoldDB" id="E5XMB2"/>
<evidence type="ECO:0000256" key="2">
    <source>
        <dbReference type="SAM" id="Phobius"/>
    </source>
</evidence>
<keyword evidence="4" id="KW-1185">Reference proteome</keyword>
<feature type="region of interest" description="Disordered" evidence="1">
    <location>
        <begin position="1"/>
        <end position="120"/>
    </location>
</feature>
<feature type="compositionally biased region" description="Low complexity" evidence="1">
    <location>
        <begin position="48"/>
        <end position="64"/>
    </location>
</feature>
<name>E5XMB2_SEGRC</name>
<protein>
    <submittedName>
        <fullName evidence="3">Uncharacterized protein</fullName>
    </submittedName>
</protein>
<proteinExistence type="predicted"/>
<dbReference type="Proteomes" id="UP000004816">
    <property type="component" value="Unassembled WGS sequence"/>
</dbReference>
<dbReference type="HOGENOM" id="CLU_1271545_0_0_11"/>
<evidence type="ECO:0000256" key="1">
    <source>
        <dbReference type="SAM" id="MobiDB-lite"/>
    </source>
</evidence>
<gene>
    <name evidence="3" type="ORF">HMPREF9336_00632</name>
</gene>
<dbReference type="EMBL" id="ACZI02000003">
    <property type="protein sequence ID" value="EFV14491.2"/>
    <property type="molecule type" value="Genomic_DNA"/>
</dbReference>
<feature type="compositionally biased region" description="Pro residues" evidence="1">
    <location>
        <begin position="85"/>
        <end position="95"/>
    </location>
</feature>
<dbReference type="eggNOG" id="ENOG50337ZN">
    <property type="taxonomic scope" value="Bacteria"/>
</dbReference>
<comment type="caution">
    <text evidence="3">The sequence shown here is derived from an EMBL/GenBank/DDBJ whole genome shotgun (WGS) entry which is preliminary data.</text>
</comment>